<feature type="signal peptide" evidence="14">
    <location>
        <begin position="1"/>
        <end position="41"/>
    </location>
</feature>
<evidence type="ECO:0000256" key="10">
    <source>
        <dbReference type="ARBA" id="ARBA00023237"/>
    </source>
</evidence>
<evidence type="ECO:0000313" key="17">
    <source>
        <dbReference type="EMBL" id="GMM60553.1"/>
    </source>
</evidence>
<dbReference type="SUPFAM" id="SSF56935">
    <property type="entry name" value="Porins"/>
    <property type="match status" value="1"/>
</dbReference>
<evidence type="ECO:0000256" key="1">
    <source>
        <dbReference type="ARBA" id="ARBA00004571"/>
    </source>
</evidence>
<evidence type="ECO:0000256" key="7">
    <source>
        <dbReference type="ARBA" id="ARBA00023065"/>
    </source>
</evidence>
<evidence type="ECO:0000259" key="16">
    <source>
        <dbReference type="Pfam" id="PF07715"/>
    </source>
</evidence>
<evidence type="ECO:0000259" key="15">
    <source>
        <dbReference type="Pfam" id="PF00593"/>
    </source>
</evidence>
<evidence type="ECO:0000256" key="2">
    <source>
        <dbReference type="ARBA" id="ARBA00022448"/>
    </source>
</evidence>
<gene>
    <name evidence="17" type="ORF">NUTIK01_13300</name>
</gene>
<keyword evidence="5 11" id="KW-0812">Transmembrane</keyword>
<dbReference type="Gene3D" id="2.40.170.20">
    <property type="entry name" value="TonB-dependent receptor, beta-barrel domain"/>
    <property type="match status" value="1"/>
</dbReference>
<dbReference type="PANTHER" id="PTHR32552">
    <property type="entry name" value="FERRICHROME IRON RECEPTOR-RELATED"/>
    <property type="match status" value="1"/>
</dbReference>
<protein>
    <submittedName>
        <fullName evidence="17">TonB-dependent receptor</fullName>
    </submittedName>
</protein>
<evidence type="ECO:0000256" key="6">
    <source>
        <dbReference type="ARBA" id="ARBA00023004"/>
    </source>
</evidence>
<evidence type="ECO:0000256" key="4">
    <source>
        <dbReference type="ARBA" id="ARBA00022496"/>
    </source>
</evidence>
<comment type="similarity">
    <text evidence="11 12">Belongs to the TonB-dependent receptor family.</text>
</comment>
<dbReference type="CDD" id="cd01347">
    <property type="entry name" value="ligand_gated_channel"/>
    <property type="match status" value="1"/>
</dbReference>
<keyword evidence="2 11" id="KW-0813">Transport</keyword>
<keyword evidence="6" id="KW-0408">Iron</keyword>
<dbReference type="PROSITE" id="PS52016">
    <property type="entry name" value="TONB_DEPENDENT_REC_3"/>
    <property type="match status" value="1"/>
</dbReference>
<evidence type="ECO:0000256" key="11">
    <source>
        <dbReference type="PROSITE-ProRule" id="PRU01360"/>
    </source>
</evidence>
<keyword evidence="14" id="KW-0732">Signal</keyword>
<comment type="subcellular location">
    <subcellularLocation>
        <location evidence="1 11">Cell outer membrane</location>
        <topology evidence="1 11">Multi-pass membrane protein</topology>
    </subcellularLocation>
</comment>
<evidence type="ECO:0000256" key="12">
    <source>
        <dbReference type="RuleBase" id="RU003357"/>
    </source>
</evidence>
<evidence type="ECO:0000256" key="13">
    <source>
        <dbReference type="SAM" id="MobiDB-lite"/>
    </source>
</evidence>
<proteinExistence type="inferred from homology"/>
<dbReference type="Pfam" id="PF00593">
    <property type="entry name" value="TonB_dep_Rec_b-barrel"/>
    <property type="match status" value="1"/>
</dbReference>
<feature type="domain" description="TonB-dependent receptor-like beta-barrel" evidence="15">
    <location>
        <begin position="321"/>
        <end position="758"/>
    </location>
</feature>
<keyword evidence="7" id="KW-0406">Ion transport</keyword>
<name>A0ABQ6P5M9_9SPHN</name>
<dbReference type="RefSeq" id="WP_317974342.1">
    <property type="nucleotide sequence ID" value="NZ_BTFW01000001.1"/>
</dbReference>
<keyword evidence="17" id="KW-0675">Receptor</keyword>
<dbReference type="EMBL" id="BTFW01000001">
    <property type="protein sequence ID" value="GMM60553.1"/>
    <property type="molecule type" value="Genomic_DNA"/>
</dbReference>
<keyword evidence="10 11" id="KW-0998">Cell outer membrane</keyword>
<reference evidence="17 18" key="1">
    <citation type="submission" date="2023-06" db="EMBL/GenBank/DDBJ databases">
        <title>Draft genome sequence of Novosphingobium sp. strain IK01.</title>
        <authorList>
            <person name="Hatamoto M."/>
            <person name="Ikarashi T."/>
            <person name="Yamaguchi T."/>
        </authorList>
    </citation>
    <scope>NUCLEOTIDE SEQUENCE [LARGE SCALE GENOMIC DNA]</scope>
    <source>
        <strain evidence="17 18">IK01</strain>
    </source>
</reference>
<evidence type="ECO:0000256" key="5">
    <source>
        <dbReference type="ARBA" id="ARBA00022692"/>
    </source>
</evidence>
<feature type="region of interest" description="Disordered" evidence="13">
    <location>
        <begin position="40"/>
        <end position="66"/>
    </location>
</feature>
<keyword evidence="18" id="KW-1185">Reference proteome</keyword>
<dbReference type="InterPro" id="IPR000531">
    <property type="entry name" value="Beta-barrel_TonB"/>
</dbReference>
<dbReference type="PANTHER" id="PTHR32552:SF81">
    <property type="entry name" value="TONB-DEPENDENT OUTER MEMBRANE RECEPTOR"/>
    <property type="match status" value="1"/>
</dbReference>
<evidence type="ECO:0000256" key="3">
    <source>
        <dbReference type="ARBA" id="ARBA00022452"/>
    </source>
</evidence>
<feature type="chain" id="PRO_5045080462" evidence="14">
    <location>
        <begin position="42"/>
        <end position="794"/>
    </location>
</feature>
<accession>A0ABQ6P5M9</accession>
<feature type="domain" description="TonB-dependent receptor plug" evidence="16">
    <location>
        <begin position="82"/>
        <end position="188"/>
    </location>
</feature>
<dbReference type="InterPro" id="IPR012910">
    <property type="entry name" value="Plug_dom"/>
</dbReference>
<comment type="caution">
    <text evidence="17">The sequence shown here is derived from an EMBL/GenBank/DDBJ whole genome shotgun (WGS) entry which is preliminary data.</text>
</comment>
<feature type="compositionally biased region" description="Low complexity" evidence="13">
    <location>
        <begin position="40"/>
        <end position="58"/>
    </location>
</feature>
<evidence type="ECO:0000256" key="8">
    <source>
        <dbReference type="ARBA" id="ARBA00023077"/>
    </source>
</evidence>
<keyword evidence="9 11" id="KW-0472">Membrane</keyword>
<keyword evidence="4" id="KW-0410">Iron transport</keyword>
<evidence type="ECO:0000256" key="9">
    <source>
        <dbReference type="ARBA" id="ARBA00023136"/>
    </source>
</evidence>
<organism evidence="17 18">
    <name type="scientific">Novosphingobium pituita</name>
    <dbReference type="NCBI Taxonomy" id="3056842"/>
    <lineage>
        <taxon>Bacteria</taxon>
        <taxon>Pseudomonadati</taxon>
        <taxon>Pseudomonadota</taxon>
        <taxon>Alphaproteobacteria</taxon>
        <taxon>Sphingomonadales</taxon>
        <taxon>Sphingomonadaceae</taxon>
        <taxon>Novosphingobium</taxon>
    </lineage>
</organism>
<evidence type="ECO:0000313" key="18">
    <source>
        <dbReference type="Proteomes" id="UP001187221"/>
    </source>
</evidence>
<keyword evidence="8 12" id="KW-0798">TonB box</keyword>
<dbReference type="InterPro" id="IPR039426">
    <property type="entry name" value="TonB-dep_rcpt-like"/>
</dbReference>
<dbReference type="Proteomes" id="UP001187221">
    <property type="component" value="Unassembled WGS sequence"/>
</dbReference>
<dbReference type="Pfam" id="PF07715">
    <property type="entry name" value="Plug"/>
    <property type="match status" value="1"/>
</dbReference>
<keyword evidence="3 11" id="KW-1134">Transmembrane beta strand</keyword>
<dbReference type="InterPro" id="IPR036942">
    <property type="entry name" value="Beta-barrel_TonB_sf"/>
</dbReference>
<evidence type="ECO:0000256" key="14">
    <source>
        <dbReference type="SAM" id="SignalP"/>
    </source>
</evidence>
<sequence>MPEIRALARVPLRARLLSAATHPLTALALTAQIAASPSAMAQAAPSPSAQAATEPQSSEEPASTTGIPGEIIVTAQKRAQALSDVSLSVAAVGAAQLQANNTVSLEGLQTLVPSISFGNDFNFAKLFIRGIGLSSSLPGVDPSVAFHVDGVVVSLPQAQLGSMFDLERVEVLRGPQGTLYGRNATGGAINLITAKPTDHLTGYVRQTIGGEALLTQTDAAISGPLAHGISARIAVQRIDRDGYGVNEFTGNTIDNAHQWSVRGHLMLEPTEKLSILLTGELHTEKDRGLAVKFREVSFPGTTIPSLTALGQRTNPDGSQAAFAKNVRDLNTNLDPINDRRQYAFTGVATYDASDALTIKSATSYRDFRAYFFQDFDISSYTGYPLAQTNAVKTSANHWQPVWQHQFSEELQANYESQRLHAILAAFYLKEHIRVENHIGYDVLTDTDPYRVQFDGKLDIETWAVFANATYDLTDQLSLKLGGRYSWEKRHVANNAGIGTAATGFQLDPLQWNTSKTWTDFSPSAGLEYRPSDPVMLYFNWSRGFKSGTAEIGARRSATATTPFVNPEKVEAFEGGIKYSKGTLQANLAIFYQKLKNGQFQRSFPIPVAPYFASSLDNAAASRSYGAEVEFRWQATRALALDLSAAYLNSKFTDFHSTNPLDPVLFGPNASTVVPEDLSGNYTRMSPKWTLNFNPTYRIPLASGANVTLGTNIAYRSKQYHTEFNDDRLSQKAYTLIDANVRYKHSDGRSSINLWVKNLTDKLVWAGSYAVATSRTIGGTLMAPRTYGATFGYEF</sequence>